<evidence type="ECO:0000313" key="1">
    <source>
        <dbReference type="EMBL" id="MDR7093128.1"/>
    </source>
</evidence>
<dbReference type="EMBL" id="JAVDWE010000001">
    <property type="protein sequence ID" value="MDR7093128.1"/>
    <property type="molecule type" value="Genomic_DNA"/>
</dbReference>
<dbReference type="RefSeq" id="WP_204731891.1">
    <property type="nucleotide sequence ID" value="NZ_JAVDWE010000001.1"/>
</dbReference>
<evidence type="ECO:0008006" key="3">
    <source>
        <dbReference type="Google" id="ProtNLM"/>
    </source>
</evidence>
<dbReference type="Proteomes" id="UP001265550">
    <property type="component" value="Unassembled WGS sequence"/>
</dbReference>
<reference evidence="1 2" key="1">
    <citation type="submission" date="2023-07" db="EMBL/GenBank/DDBJ databases">
        <title>Sorghum-associated microbial communities from plants grown in Nebraska, USA.</title>
        <authorList>
            <person name="Schachtman D."/>
        </authorList>
    </citation>
    <scope>NUCLEOTIDE SEQUENCE [LARGE SCALE GENOMIC DNA]</scope>
    <source>
        <strain evidence="1 2">BE240</strain>
    </source>
</reference>
<keyword evidence="2" id="KW-1185">Reference proteome</keyword>
<sequence length="191" mass="22447">MHYPVMTERQVAARWKVSLKTLRRWRLDSEGPIWHKLFHHVRYHQADILEFERQSAQHWMAILGDGERVPRAVTHPQRIDGDPQPSDTAEPELQYVSAKEVVEATSLPANLFTDRVERERKRIPHLLLVRNLRFSLEAILQWELANSVRGDVQESVVRPVELEHQPDAPARVPRWHELVREQDGERFDSVP</sequence>
<proteinExistence type="predicted"/>
<protein>
    <recommendedName>
        <fullName evidence="3">DNA-binding protein</fullName>
    </recommendedName>
</protein>
<organism evidence="1 2">
    <name type="scientific">Hydrogenophaga laconesensis</name>
    <dbReference type="NCBI Taxonomy" id="1805971"/>
    <lineage>
        <taxon>Bacteria</taxon>
        <taxon>Pseudomonadati</taxon>
        <taxon>Pseudomonadota</taxon>
        <taxon>Betaproteobacteria</taxon>
        <taxon>Burkholderiales</taxon>
        <taxon>Comamonadaceae</taxon>
        <taxon>Hydrogenophaga</taxon>
    </lineage>
</organism>
<evidence type="ECO:0000313" key="2">
    <source>
        <dbReference type="Proteomes" id="UP001265550"/>
    </source>
</evidence>
<comment type="caution">
    <text evidence="1">The sequence shown here is derived from an EMBL/GenBank/DDBJ whole genome shotgun (WGS) entry which is preliminary data.</text>
</comment>
<dbReference type="SUPFAM" id="SSF46955">
    <property type="entry name" value="Putative DNA-binding domain"/>
    <property type="match status" value="1"/>
</dbReference>
<gene>
    <name evidence="1" type="ORF">J2X09_000851</name>
</gene>
<name>A0ABU1V716_9BURK</name>
<accession>A0ABU1V716</accession>
<dbReference type="InterPro" id="IPR009061">
    <property type="entry name" value="DNA-bd_dom_put_sf"/>
</dbReference>